<keyword evidence="2" id="KW-1185">Reference proteome</keyword>
<dbReference type="AlphaFoldDB" id="A0A5C4LCD0"/>
<name>A0A5C4LCD0_9HYPH</name>
<reference evidence="1 2" key="1">
    <citation type="submission" date="2019-06" db="EMBL/GenBank/DDBJ databases">
        <title>Genome of Methylobacterium sp. 17Sr1-39.</title>
        <authorList>
            <person name="Seo T."/>
        </authorList>
    </citation>
    <scope>NUCLEOTIDE SEQUENCE [LARGE SCALE GENOMIC DNA]</scope>
    <source>
        <strain evidence="1 2">17Sr1-39</strain>
    </source>
</reference>
<comment type="caution">
    <text evidence="1">The sequence shown here is derived from an EMBL/GenBank/DDBJ whole genome shotgun (WGS) entry which is preliminary data.</text>
</comment>
<protein>
    <submittedName>
        <fullName evidence="1">Uncharacterized protein</fullName>
    </submittedName>
</protein>
<evidence type="ECO:0000313" key="2">
    <source>
        <dbReference type="Proteomes" id="UP000305267"/>
    </source>
</evidence>
<dbReference type="EMBL" id="VDDA01000011">
    <property type="protein sequence ID" value="TNC10852.1"/>
    <property type="molecule type" value="Genomic_DNA"/>
</dbReference>
<gene>
    <name evidence="1" type="ORF">FF100_22130</name>
</gene>
<evidence type="ECO:0000313" key="1">
    <source>
        <dbReference type="EMBL" id="TNC10852.1"/>
    </source>
</evidence>
<dbReference type="RefSeq" id="WP_139037926.1">
    <property type="nucleotide sequence ID" value="NZ_VDDA01000011.1"/>
</dbReference>
<dbReference type="Proteomes" id="UP000305267">
    <property type="component" value="Unassembled WGS sequence"/>
</dbReference>
<sequence length="117" mass="13216">MTFNSQMVVYNEDGTENSQATALMRIILDRFAVEMLGRVAVETCRPKDVTTIIVEALSASLIHQFEEEGYEGCAWRIDETEPDRWREPTLHTYERCAKLKPVAAAVLKALKDAGVVR</sequence>
<accession>A0A5C4LCD0</accession>
<proteinExistence type="predicted"/>
<organism evidence="1 2">
    <name type="scientific">Methylobacterium terricola</name>
    <dbReference type="NCBI Taxonomy" id="2583531"/>
    <lineage>
        <taxon>Bacteria</taxon>
        <taxon>Pseudomonadati</taxon>
        <taxon>Pseudomonadota</taxon>
        <taxon>Alphaproteobacteria</taxon>
        <taxon>Hyphomicrobiales</taxon>
        <taxon>Methylobacteriaceae</taxon>
        <taxon>Methylobacterium</taxon>
    </lineage>
</organism>